<dbReference type="Gene3D" id="3.30.70.1350">
    <property type="entry name" value="Cation efflux protein, cytoplasmic domain"/>
    <property type="match status" value="1"/>
</dbReference>
<dbReference type="InterPro" id="IPR050291">
    <property type="entry name" value="CDF_Transporter"/>
</dbReference>
<dbReference type="InterPro" id="IPR027470">
    <property type="entry name" value="Cation_efflux_CTD"/>
</dbReference>
<evidence type="ECO:0000259" key="8">
    <source>
        <dbReference type="Pfam" id="PF01545"/>
    </source>
</evidence>
<dbReference type="InterPro" id="IPR058533">
    <property type="entry name" value="Cation_efflux_TM"/>
</dbReference>
<dbReference type="InterPro" id="IPR002524">
    <property type="entry name" value="Cation_efflux"/>
</dbReference>
<dbReference type="SUPFAM" id="SSF161111">
    <property type="entry name" value="Cation efflux protein transmembrane domain-like"/>
    <property type="match status" value="1"/>
</dbReference>
<dbReference type="PANTHER" id="PTHR43840:SF50">
    <property type="entry name" value="MANGANESE EFFLUX SYSTEM PROTEIN MNES"/>
    <property type="match status" value="1"/>
</dbReference>
<evidence type="ECO:0000313" key="10">
    <source>
        <dbReference type="EMBL" id="KRL62893.1"/>
    </source>
</evidence>
<dbReference type="GO" id="GO:0008324">
    <property type="term" value="F:monoatomic cation transmembrane transporter activity"/>
    <property type="evidence" value="ECO:0007669"/>
    <property type="project" value="InterPro"/>
</dbReference>
<reference evidence="10 11" key="1">
    <citation type="journal article" date="2015" name="Genome Announc.">
        <title>Expanding the biotechnology potential of lactobacilli through comparative genomics of 213 strains and associated genera.</title>
        <authorList>
            <person name="Sun Z."/>
            <person name="Harris H.M."/>
            <person name="McCann A."/>
            <person name="Guo C."/>
            <person name="Argimon S."/>
            <person name="Zhang W."/>
            <person name="Yang X."/>
            <person name="Jeffery I.B."/>
            <person name="Cooney J.C."/>
            <person name="Kagawa T.F."/>
            <person name="Liu W."/>
            <person name="Song Y."/>
            <person name="Salvetti E."/>
            <person name="Wrobel A."/>
            <person name="Rasinkangas P."/>
            <person name="Parkhill J."/>
            <person name="Rea M.C."/>
            <person name="O'Sullivan O."/>
            <person name="Ritari J."/>
            <person name="Douillard F.P."/>
            <person name="Paul Ross R."/>
            <person name="Yang R."/>
            <person name="Briner A.E."/>
            <person name="Felis G.E."/>
            <person name="de Vos W.M."/>
            <person name="Barrangou R."/>
            <person name="Klaenhammer T.R."/>
            <person name="Caufield P.W."/>
            <person name="Cui Y."/>
            <person name="Zhang H."/>
            <person name="O'Toole P.W."/>
        </authorList>
    </citation>
    <scope>NUCLEOTIDE SEQUENCE [LARGE SCALE GENOMIC DNA]</scope>
    <source>
        <strain evidence="10 11">DSM 14421</strain>
    </source>
</reference>
<evidence type="ECO:0000256" key="3">
    <source>
        <dbReference type="ARBA" id="ARBA00022448"/>
    </source>
</evidence>
<evidence type="ECO:0000256" key="2">
    <source>
        <dbReference type="ARBA" id="ARBA00008114"/>
    </source>
</evidence>
<evidence type="ECO:0000256" key="7">
    <source>
        <dbReference type="SAM" id="Phobius"/>
    </source>
</evidence>
<feature type="transmembrane region" description="Helical" evidence="7">
    <location>
        <begin position="179"/>
        <end position="201"/>
    </location>
</feature>
<evidence type="ECO:0000313" key="11">
    <source>
        <dbReference type="Proteomes" id="UP000052013"/>
    </source>
</evidence>
<dbReference type="SUPFAM" id="SSF160240">
    <property type="entry name" value="Cation efflux protein cytoplasmic domain-like"/>
    <property type="match status" value="1"/>
</dbReference>
<keyword evidence="3" id="KW-0813">Transport</keyword>
<sequence length="340" mass="37997">MHPINKQVVGQDRIETSVSLEKRSVQKIQRARKLLYLNLVIYTIISIMEIKVGQQTHSVALLSDGENNFTGIISALLLIVGLGFSKMPRDKFHLEGHWQYESLAVFLAGLMMVLVGVDCIWNGWLHLIMIIHGHGQPVSRNAVYFALLSGLTMLGEYIVNKVIGKKMMSSSLLAAAKDYLSDSATSFGTMFAIFVAVIFKIRWFDTVSALLLGCFIIYNGSQIISTSASKLSNGFDPVIRAKIRANMMSNERIAKVCFIDSRYSGDNMIIDAQIEVAGEMTVTESHQLCKDVKEHLQAEFPVLYCCLETIPGKRPICRLVNGLWTCFEMIGFIMMIIPKT</sequence>
<dbReference type="InterPro" id="IPR027469">
    <property type="entry name" value="Cation_efflux_TMD_sf"/>
</dbReference>
<feature type="transmembrane region" description="Helical" evidence="7">
    <location>
        <begin position="67"/>
        <end position="84"/>
    </location>
</feature>
<feature type="domain" description="Cation efflux protein transmembrane" evidence="8">
    <location>
        <begin position="36"/>
        <end position="231"/>
    </location>
</feature>
<keyword evidence="4 7" id="KW-0812">Transmembrane</keyword>
<dbReference type="RefSeq" id="WP_083485144.1">
    <property type="nucleotide sequence ID" value="NZ_AZEY01000105.1"/>
</dbReference>
<organism evidence="10 11">
    <name type="scientific">Lentilactobacillus diolivorans DSM 14421</name>
    <dbReference type="NCBI Taxonomy" id="1423739"/>
    <lineage>
        <taxon>Bacteria</taxon>
        <taxon>Bacillati</taxon>
        <taxon>Bacillota</taxon>
        <taxon>Bacilli</taxon>
        <taxon>Lactobacillales</taxon>
        <taxon>Lactobacillaceae</taxon>
        <taxon>Lentilactobacillus</taxon>
    </lineage>
</organism>
<dbReference type="Pfam" id="PF01545">
    <property type="entry name" value="Cation_efflux"/>
    <property type="match status" value="1"/>
</dbReference>
<proteinExistence type="inferred from homology"/>
<comment type="similarity">
    <text evidence="2">Belongs to the cation diffusion facilitator (CDF) transporter (TC 2.A.4) family.</text>
</comment>
<evidence type="ECO:0000259" key="9">
    <source>
        <dbReference type="Pfam" id="PF16916"/>
    </source>
</evidence>
<dbReference type="NCBIfam" id="TIGR01297">
    <property type="entry name" value="CDF"/>
    <property type="match status" value="1"/>
</dbReference>
<protein>
    <submittedName>
        <fullName evidence="10">Cation diffusion facilitator family transporter</fullName>
    </submittedName>
</protein>
<dbReference type="PATRIC" id="fig|1423739.3.peg.1846"/>
<dbReference type="Gene3D" id="1.20.1510.10">
    <property type="entry name" value="Cation efflux protein transmembrane domain"/>
    <property type="match status" value="1"/>
</dbReference>
<evidence type="ECO:0000256" key="6">
    <source>
        <dbReference type="ARBA" id="ARBA00023136"/>
    </source>
</evidence>
<dbReference type="Pfam" id="PF16916">
    <property type="entry name" value="ZT_dimer"/>
    <property type="match status" value="1"/>
</dbReference>
<dbReference type="EMBL" id="AZEY01000105">
    <property type="protein sequence ID" value="KRL62893.1"/>
    <property type="molecule type" value="Genomic_DNA"/>
</dbReference>
<feature type="transmembrane region" description="Helical" evidence="7">
    <location>
        <begin position="142"/>
        <end position="159"/>
    </location>
</feature>
<accession>A0A0R1S139</accession>
<dbReference type="GO" id="GO:0016020">
    <property type="term" value="C:membrane"/>
    <property type="evidence" value="ECO:0007669"/>
    <property type="project" value="UniProtKB-SubCell"/>
</dbReference>
<feature type="domain" description="Cation efflux protein cytoplasmic" evidence="9">
    <location>
        <begin position="237"/>
        <end position="303"/>
    </location>
</feature>
<keyword evidence="5 7" id="KW-1133">Transmembrane helix</keyword>
<comment type="subcellular location">
    <subcellularLocation>
        <location evidence="1">Membrane</location>
        <topology evidence="1">Multi-pass membrane protein</topology>
    </subcellularLocation>
</comment>
<comment type="caution">
    <text evidence="10">The sequence shown here is derived from an EMBL/GenBank/DDBJ whole genome shotgun (WGS) entry which is preliminary data.</text>
</comment>
<evidence type="ECO:0000256" key="5">
    <source>
        <dbReference type="ARBA" id="ARBA00022989"/>
    </source>
</evidence>
<gene>
    <name evidence="10" type="ORF">FC85_GL001763</name>
</gene>
<dbReference type="STRING" id="1423739.FC85_GL001763"/>
<dbReference type="InterPro" id="IPR036837">
    <property type="entry name" value="Cation_efflux_CTD_sf"/>
</dbReference>
<dbReference type="PANTHER" id="PTHR43840">
    <property type="entry name" value="MITOCHONDRIAL METAL TRANSPORTER 1-RELATED"/>
    <property type="match status" value="1"/>
</dbReference>
<dbReference type="AlphaFoldDB" id="A0A0R1S139"/>
<feature type="transmembrane region" description="Helical" evidence="7">
    <location>
        <begin position="105"/>
        <end position="130"/>
    </location>
</feature>
<evidence type="ECO:0000256" key="4">
    <source>
        <dbReference type="ARBA" id="ARBA00022692"/>
    </source>
</evidence>
<dbReference type="Proteomes" id="UP000052013">
    <property type="component" value="Unassembled WGS sequence"/>
</dbReference>
<name>A0A0R1S139_9LACO</name>
<feature type="transmembrane region" description="Helical" evidence="7">
    <location>
        <begin position="34"/>
        <end position="52"/>
    </location>
</feature>
<evidence type="ECO:0000256" key="1">
    <source>
        <dbReference type="ARBA" id="ARBA00004141"/>
    </source>
</evidence>
<keyword evidence="6 7" id="KW-0472">Membrane</keyword>
<feature type="transmembrane region" description="Helical" evidence="7">
    <location>
        <begin position="207"/>
        <end position="224"/>
    </location>
</feature>
<feature type="transmembrane region" description="Helical" evidence="7">
    <location>
        <begin position="319"/>
        <end position="337"/>
    </location>
</feature>